<evidence type="ECO:0000313" key="2">
    <source>
        <dbReference type="Proteomes" id="UP000830768"/>
    </source>
</evidence>
<dbReference type="Proteomes" id="UP000830768">
    <property type="component" value="Chromosome 6"/>
</dbReference>
<organism evidence="1 2">
    <name type="scientific">Fusarium solani subsp. cucurbitae</name>
    <name type="common">Neocosmosporum cucurbitae</name>
    <dbReference type="NCBI Taxonomy" id="2747967"/>
    <lineage>
        <taxon>Eukaryota</taxon>
        <taxon>Fungi</taxon>
        <taxon>Dikarya</taxon>
        <taxon>Ascomycota</taxon>
        <taxon>Pezizomycotina</taxon>
        <taxon>Sordariomycetes</taxon>
        <taxon>Hypocreomycetidae</taxon>
        <taxon>Hypocreales</taxon>
        <taxon>Nectriaceae</taxon>
        <taxon>Fusarium</taxon>
        <taxon>Fusarium solani species complex</taxon>
    </lineage>
</organism>
<gene>
    <name evidence="1" type="ORF">LCI18_007874</name>
</gene>
<name>A0ACD3Z6N8_FUSSC</name>
<proteinExistence type="predicted"/>
<accession>A0ACD3Z6N8</accession>
<sequence>MDEIPPELQQFDQLTIQAVDTAPKGVEDGSDITKRRIVNDYSSYKPISIEPGKEQIRLLQVLPPKDVDNDDEELVCVLFDVPADAGRIVYIALSYCWGDMAQQRKISVIHHSLNENEDSVVQKEKTGVTLFSINTATQRTFNVTESLYNALKSLRKSASQLRKHFPLLDHQPLWVDALCINQSDIEERNSQVGIMRSIYSKAMFVFIWMGEDEEVMRGLNVIVGMIRVLREQYGDAFDMLKPDDAQLKKFLQTVGYDFGEEQLGPEGCLQVLDRFFNNRYFQRIWVLQEATCQAESTWIHVTNAQIPLSFVVAAQRCCKLRDTMYVSVRQGMLPTAWGSLLTARLLHVREVREKKESDGIPHDLANCIIMGDLYSLFEHTYDELEATDPRDKLYALLDFAVDTRHGTQAREELAPDYKKTESEVFVNFTLWCIRYQGSLDVLGLLSGGPRRVLPEDLAKFGAKDSPPRSCLDVRSHPSWAIWPTKGGIWTQGSLVKVAKAKDFDLATQKPIRLLSLATHPIIKPPRDLMHLFLSLGGTRMKTVKSVMRMPLKCMELDNDESSIGSLVLLWRMVQDGYSPPIFFNDEEVETIASQEWLGREGGRYQGKEELMFRDFLETLLLSPVYRGESSLDHHGDGVPDGPWNDETIATSFALCWAENDPHFMLLPSRIGELLKAELFARAISQTQLFPFLCHGVGKCFFITEDERMGLCPPDTRPGDIIVALFGSRVPFVVRPVRKETEFEGDDWTFEGCEMLKDQLYRFIGECYVHECMTSAFFRDQEVNFGEGEVFNFC</sequence>
<evidence type="ECO:0000313" key="1">
    <source>
        <dbReference type="EMBL" id="UPK96939.1"/>
    </source>
</evidence>
<keyword evidence="2" id="KW-1185">Reference proteome</keyword>
<reference evidence="1" key="1">
    <citation type="submission" date="2021-11" db="EMBL/GenBank/DDBJ databases">
        <title>Fusarium solani-melongenae Genome sequencing and assembly.</title>
        <authorList>
            <person name="Xie S."/>
            <person name="Huang L."/>
            <person name="Zhang X."/>
        </authorList>
    </citation>
    <scope>NUCLEOTIDE SEQUENCE</scope>
    <source>
        <strain evidence="1">CRI 24-3</strain>
    </source>
</reference>
<dbReference type="EMBL" id="CP090035">
    <property type="protein sequence ID" value="UPK96939.1"/>
    <property type="molecule type" value="Genomic_DNA"/>
</dbReference>
<protein>
    <submittedName>
        <fullName evidence="1">Uncharacterized protein</fullName>
    </submittedName>
</protein>